<feature type="domain" description="HTH cro/C1-type" evidence="2">
    <location>
        <begin position="27"/>
        <end position="69"/>
    </location>
</feature>
<dbReference type="Pfam" id="PF01381">
    <property type="entry name" value="HTH_3"/>
    <property type="match status" value="1"/>
</dbReference>
<dbReference type="PANTHER" id="PTHR36924">
    <property type="entry name" value="ANTITOXIN HIGA-1"/>
    <property type="match status" value="1"/>
</dbReference>
<reference evidence="3" key="1">
    <citation type="journal article" date="2021" name="Microb. Physiol.">
        <title>Proteogenomic Insights into the Physiology of Marine, Sulfate-Reducing, Filamentous Desulfonema limicola and Desulfonema magnum.</title>
        <authorList>
            <person name="Schnaars V."/>
            <person name="Wohlbrand L."/>
            <person name="Scheve S."/>
            <person name="Hinrichs C."/>
            <person name="Reinhardt R."/>
            <person name="Rabus R."/>
        </authorList>
    </citation>
    <scope>NUCLEOTIDE SEQUENCE</scope>
    <source>
        <strain evidence="3">4be13</strain>
    </source>
</reference>
<accession>A0A975BT88</accession>
<dbReference type="CDD" id="cd00093">
    <property type="entry name" value="HTH_XRE"/>
    <property type="match status" value="1"/>
</dbReference>
<dbReference type="InterPro" id="IPR013430">
    <property type="entry name" value="Toxin_antidote_HigA"/>
</dbReference>
<evidence type="ECO:0000256" key="1">
    <source>
        <dbReference type="ARBA" id="ARBA00023125"/>
    </source>
</evidence>
<dbReference type="NCBIfam" id="TIGR02607">
    <property type="entry name" value="antidote_HigA"/>
    <property type="match status" value="1"/>
</dbReference>
<dbReference type="Gene3D" id="1.10.260.40">
    <property type="entry name" value="lambda repressor-like DNA-binding domains"/>
    <property type="match status" value="1"/>
</dbReference>
<sequence>MLPKNRPTHPGEFIREDILKKLSVTEKELAKAIGVSPETISRIINEEERISADMALRLGRFTKTTPEMWLNLQAAVDLWDACHSQHFEEIRKIEPYAA</sequence>
<dbReference type="EMBL" id="CP061800">
    <property type="protein sequence ID" value="QTA90819.1"/>
    <property type="molecule type" value="Genomic_DNA"/>
</dbReference>
<dbReference type="InterPro" id="IPR001387">
    <property type="entry name" value="Cro/C1-type_HTH"/>
</dbReference>
<dbReference type="KEGG" id="dmm:dnm_068810"/>
<keyword evidence="1" id="KW-0238">DNA-binding</keyword>
<proteinExistence type="predicted"/>
<evidence type="ECO:0000259" key="2">
    <source>
        <dbReference type="PROSITE" id="PS50943"/>
    </source>
</evidence>
<dbReference type="GO" id="GO:0003677">
    <property type="term" value="F:DNA binding"/>
    <property type="evidence" value="ECO:0007669"/>
    <property type="project" value="UniProtKB-KW"/>
</dbReference>
<dbReference type="InterPro" id="IPR010982">
    <property type="entry name" value="Lambda_DNA-bd_dom_sf"/>
</dbReference>
<evidence type="ECO:0000313" key="3">
    <source>
        <dbReference type="EMBL" id="QTA90819.1"/>
    </source>
</evidence>
<organism evidence="3 4">
    <name type="scientific">Desulfonema magnum</name>
    <dbReference type="NCBI Taxonomy" id="45655"/>
    <lineage>
        <taxon>Bacteria</taxon>
        <taxon>Pseudomonadati</taxon>
        <taxon>Thermodesulfobacteriota</taxon>
        <taxon>Desulfobacteria</taxon>
        <taxon>Desulfobacterales</taxon>
        <taxon>Desulfococcaceae</taxon>
        <taxon>Desulfonema</taxon>
    </lineage>
</organism>
<dbReference type="SMART" id="SM00530">
    <property type="entry name" value="HTH_XRE"/>
    <property type="match status" value="1"/>
</dbReference>
<name>A0A975BT88_9BACT</name>
<dbReference type="RefSeq" id="WP_207678847.1">
    <property type="nucleotide sequence ID" value="NZ_CP061800.1"/>
</dbReference>
<dbReference type="AlphaFoldDB" id="A0A975BT88"/>
<evidence type="ECO:0000313" key="4">
    <source>
        <dbReference type="Proteomes" id="UP000663722"/>
    </source>
</evidence>
<dbReference type="SUPFAM" id="SSF47413">
    <property type="entry name" value="lambda repressor-like DNA-binding domains"/>
    <property type="match status" value="1"/>
</dbReference>
<dbReference type="PANTHER" id="PTHR36924:SF1">
    <property type="entry name" value="ANTITOXIN HIGA-1"/>
    <property type="match status" value="1"/>
</dbReference>
<dbReference type="PROSITE" id="PS50943">
    <property type="entry name" value="HTH_CROC1"/>
    <property type="match status" value="1"/>
</dbReference>
<protein>
    <submittedName>
        <fullName evidence="3">Toxin-antitoxin system, antitoxin component</fullName>
    </submittedName>
</protein>
<gene>
    <name evidence="3" type="primary">higA4</name>
    <name evidence="3" type="ORF">dnm_068810</name>
</gene>
<keyword evidence="4" id="KW-1185">Reference proteome</keyword>
<dbReference type="Proteomes" id="UP000663722">
    <property type="component" value="Chromosome"/>
</dbReference>